<dbReference type="EMBL" id="JAUCGQ010000001">
    <property type="protein sequence ID" value="MDM7854175.1"/>
    <property type="molecule type" value="Genomic_DNA"/>
</dbReference>
<reference evidence="2 3" key="1">
    <citation type="submission" date="2023-06" db="EMBL/GenBank/DDBJ databases">
        <title>Cellulomonas sp. MW4 Whole genome sequence.</title>
        <authorList>
            <person name="Park S."/>
        </authorList>
    </citation>
    <scope>NUCLEOTIDE SEQUENCE [LARGE SCALE GENOMIC DNA]</scope>
    <source>
        <strain evidence="2 3">MW4</strain>
    </source>
</reference>
<sequence length="183" mass="18861">MHHYGKGPLGPDVGTFARSFAAFGMGGPGPGVGPAGRARRGDIRPAVLRVLADQPMHGYQIIQEISARSGGTWNPSAGSVYPTLQLLADEGLVVAEETGGKRVFSLTAAGEAAVADLADEQAPWDVAAASPDLSGYAALRQAGGRLAAAVLQVGRSGDKNQIVSTIEILNAARKQVYTLLAQD</sequence>
<dbReference type="InterPro" id="IPR036390">
    <property type="entry name" value="WH_DNA-bd_sf"/>
</dbReference>
<dbReference type="RefSeq" id="WP_289453803.1">
    <property type="nucleotide sequence ID" value="NZ_JAUCGQ010000001.1"/>
</dbReference>
<name>A0ABT7SDC2_9CELL</name>
<dbReference type="SUPFAM" id="SSF46785">
    <property type="entry name" value="Winged helix' DNA-binding domain"/>
    <property type="match status" value="1"/>
</dbReference>
<organism evidence="2 3">
    <name type="scientific">Cellulomonas alba</name>
    <dbReference type="NCBI Taxonomy" id="3053467"/>
    <lineage>
        <taxon>Bacteria</taxon>
        <taxon>Bacillati</taxon>
        <taxon>Actinomycetota</taxon>
        <taxon>Actinomycetes</taxon>
        <taxon>Micrococcales</taxon>
        <taxon>Cellulomonadaceae</taxon>
        <taxon>Cellulomonas</taxon>
    </lineage>
</organism>
<dbReference type="InterPro" id="IPR005149">
    <property type="entry name" value="Tscrpt_reg_PadR_N"/>
</dbReference>
<dbReference type="PANTHER" id="PTHR43252">
    <property type="entry name" value="TRANSCRIPTIONAL REGULATOR YQJI"/>
    <property type="match status" value="1"/>
</dbReference>
<keyword evidence="3" id="KW-1185">Reference proteome</keyword>
<protein>
    <submittedName>
        <fullName evidence="2">PadR family transcriptional regulator</fullName>
    </submittedName>
</protein>
<dbReference type="PANTHER" id="PTHR43252:SF2">
    <property type="entry name" value="TRANSCRIPTION REGULATOR, PADR-LIKE FAMILY"/>
    <property type="match status" value="1"/>
</dbReference>
<dbReference type="InterPro" id="IPR036388">
    <property type="entry name" value="WH-like_DNA-bd_sf"/>
</dbReference>
<evidence type="ECO:0000259" key="1">
    <source>
        <dbReference type="Pfam" id="PF03551"/>
    </source>
</evidence>
<dbReference type="Proteomes" id="UP001529338">
    <property type="component" value="Unassembled WGS sequence"/>
</dbReference>
<comment type="caution">
    <text evidence="2">The sequence shown here is derived from an EMBL/GenBank/DDBJ whole genome shotgun (WGS) entry which is preliminary data.</text>
</comment>
<accession>A0ABT7SDC2</accession>
<dbReference type="Pfam" id="PF03551">
    <property type="entry name" value="PadR"/>
    <property type="match status" value="1"/>
</dbReference>
<dbReference type="Gene3D" id="1.10.10.10">
    <property type="entry name" value="Winged helix-like DNA-binding domain superfamily/Winged helix DNA-binding domain"/>
    <property type="match status" value="1"/>
</dbReference>
<evidence type="ECO:0000313" key="3">
    <source>
        <dbReference type="Proteomes" id="UP001529338"/>
    </source>
</evidence>
<gene>
    <name evidence="2" type="ORF">QRT04_04455</name>
</gene>
<evidence type="ECO:0000313" key="2">
    <source>
        <dbReference type="EMBL" id="MDM7854175.1"/>
    </source>
</evidence>
<proteinExistence type="predicted"/>
<feature type="domain" description="Transcription regulator PadR N-terminal" evidence="1">
    <location>
        <begin position="47"/>
        <end position="115"/>
    </location>
</feature>